<dbReference type="GeneID" id="13398972"/>
<reference evidence="2 3" key="1">
    <citation type="journal article" date="2011" name="PLoS Genet.">
        <title>Finished genome of the fungal wheat pathogen Mycosphaerella graminicola reveals dispensome structure, chromosome plasticity, and stealth pathogenesis.</title>
        <authorList>
            <person name="Goodwin S.B."/>
            <person name="Ben M'barek S."/>
            <person name="Dhillon B."/>
            <person name="Wittenberg A.H.J."/>
            <person name="Crane C.F."/>
            <person name="Hane J.K."/>
            <person name="Foster A.J."/>
            <person name="Van der Lee T.A.J."/>
            <person name="Grimwood J."/>
            <person name="Aerts A."/>
            <person name="Antoniw J."/>
            <person name="Bailey A."/>
            <person name="Bluhm B."/>
            <person name="Bowler J."/>
            <person name="Bristow J."/>
            <person name="van der Burgt A."/>
            <person name="Canto-Canche B."/>
            <person name="Churchill A.C.L."/>
            <person name="Conde-Ferraez L."/>
            <person name="Cools H.J."/>
            <person name="Coutinho P.M."/>
            <person name="Csukai M."/>
            <person name="Dehal P."/>
            <person name="De Wit P."/>
            <person name="Donzelli B."/>
            <person name="van de Geest H.C."/>
            <person name="van Ham R.C.H.J."/>
            <person name="Hammond-Kosack K.E."/>
            <person name="Henrissat B."/>
            <person name="Kilian A."/>
            <person name="Kobayashi A.K."/>
            <person name="Koopmann E."/>
            <person name="Kourmpetis Y."/>
            <person name="Kuzniar A."/>
            <person name="Lindquist E."/>
            <person name="Lombard V."/>
            <person name="Maliepaard C."/>
            <person name="Martins N."/>
            <person name="Mehrabi R."/>
            <person name="Nap J.P.H."/>
            <person name="Ponomarenko A."/>
            <person name="Rudd J.J."/>
            <person name="Salamov A."/>
            <person name="Schmutz J."/>
            <person name="Schouten H.J."/>
            <person name="Shapiro H."/>
            <person name="Stergiopoulos I."/>
            <person name="Torriani S.F.F."/>
            <person name="Tu H."/>
            <person name="de Vries R.P."/>
            <person name="Waalwijk C."/>
            <person name="Ware S.B."/>
            <person name="Wiebenga A."/>
            <person name="Zwiers L.-H."/>
            <person name="Oliver R.P."/>
            <person name="Grigoriev I.V."/>
            <person name="Kema G.H.J."/>
        </authorList>
    </citation>
    <scope>NUCLEOTIDE SEQUENCE [LARGE SCALE GENOMIC DNA]</scope>
    <source>
        <strain evidence="3">CBS 115943 / IPO323</strain>
    </source>
</reference>
<name>F9X1A7_ZYMTI</name>
<sequence>MLPQTASHDAHFCPEELESLESGPLHTGFTSLFIDAPGTESSMHQSSEGPRQDQKSVARLVDLGTASGL</sequence>
<dbReference type="Proteomes" id="UP000008062">
    <property type="component" value="Chromosome 1"/>
</dbReference>
<keyword evidence="3" id="KW-1185">Reference proteome</keyword>
<evidence type="ECO:0000313" key="3">
    <source>
        <dbReference type="Proteomes" id="UP000008062"/>
    </source>
</evidence>
<dbReference type="InParanoid" id="F9X1A7"/>
<dbReference type="KEGG" id="ztr:MYCGRDRAFT_78911"/>
<evidence type="ECO:0000313" key="2">
    <source>
        <dbReference type="EMBL" id="EGP92085.1"/>
    </source>
</evidence>
<organism evidence="2 3">
    <name type="scientific">Zymoseptoria tritici (strain CBS 115943 / IPO323)</name>
    <name type="common">Speckled leaf blotch fungus</name>
    <name type="synonym">Septoria tritici</name>
    <dbReference type="NCBI Taxonomy" id="336722"/>
    <lineage>
        <taxon>Eukaryota</taxon>
        <taxon>Fungi</taxon>
        <taxon>Dikarya</taxon>
        <taxon>Ascomycota</taxon>
        <taxon>Pezizomycotina</taxon>
        <taxon>Dothideomycetes</taxon>
        <taxon>Dothideomycetidae</taxon>
        <taxon>Mycosphaerellales</taxon>
        <taxon>Mycosphaerellaceae</taxon>
        <taxon>Zymoseptoria</taxon>
    </lineage>
</organism>
<feature type="compositionally biased region" description="Polar residues" evidence="1">
    <location>
        <begin position="39"/>
        <end position="49"/>
    </location>
</feature>
<evidence type="ECO:0000256" key="1">
    <source>
        <dbReference type="SAM" id="MobiDB-lite"/>
    </source>
</evidence>
<proteinExistence type="predicted"/>
<feature type="non-terminal residue" evidence="2">
    <location>
        <position position="69"/>
    </location>
</feature>
<feature type="region of interest" description="Disordered" evidence="1">
    <location>
        <begin position="35"/>
        <end position="69"/>
    </location>
</feature>
<dbReference type="AlphaFoldDB" id="F9X1A7"/>
<dbReference type="RefSeq" id="XP_003857109.1">
    <property type="nucleotide sequence ID" value="XM_003857061.1"/>
</dbReference>
<accession>F9X1A7</accession>
<dbReference type="EMBL" id="CM001196">
    <property type="protein sequence ID" value="EGP92085.1"/>
    <property type="molecule type" value="Genomic_DNA"/>
</dbReference>
<dbReference type="HOGENOM" id="CLU_2783047_0_0_1"/>
<gene>
    <name evidence="2" type="ORF">MYCGRDRAFT_78911</name>
</gene>
<protein>
    <submittedName>
        <fullName evidence="2">Uncharacterized protein</fullName>
    </submittedName>
</protein>